<feature type="signal peptide" evidence="1">
    <location>
        <begin position="1"/>
        <end position="17"/>
    </location>
</feature>
<comment type="caution">
    <text evidence="2">The sequence shown here is derived from an EMBL/GenBank/DDBJ whole genome shotgun (WGS) entry which is preliminary data.</text>
</comment>
<dbReference type="Proteomes" id="UP000822688">
    <property type="component" value="Chromosome 11"/>
</dbReference>
<protein>
    <recommendedName>
        <fullName evidence="4">Secreted protein</fullName>
    </recommendedName>
</protein>
<keyword evidence="3" id="KW-1185">Reference proteome</keyword>
<sequence>MSVFMIVLCLRDPCCCACWVSLPLILYRLRGVPRKFPNDPNLVSPATYLDHGGDSLQTRSLWRISSVCVFGFEFFRV</sequence>
<gene>
    <name evidence="2" type="ORF">KC19_11G010700</name>
</gene>
<evidence type="ECO:0000313" key="3">
    <source>
        <dbReference type="Proteomes" id="UP000822688"/>
    </source>
</evidence>
<evidence type="ECO:0008006" key="4">
    <source>
        <dbReference type="Google" id="ProtNLM"/>
    </source>
</evidence>
<organism evidence="2 3">
    <name type="scientific">Ceratodon purpureus</name>
    <name type="common">Fire moss</name>
    <name type="synonym">Dicranum purpureum</name>
    <dbReference type="NCBI Taxonomy" id="3225"/>
    <lineage>
        <taxon>Eukaryota</taxon>
        <taxon>Viridiplantae</taxon>
        <taxon>Streptophyta</taxon>
        <taxon>Embryophyta</taxon>
        <taxon>Bryophyta</taxon>
        <taxon>Bryophytina</taxon>
        <taxon>Bryopsida</taxon>
        <taxon>Dicranidae</taxon>
        <taxon>Pseudoditrichales</taxon>
        <taxon>Ditrichaceae</taxon>
        <taxon>Ceratodon</taxon>
    </lineage>
</organism>
<proteinExistence type="predicted"/>
<keyword evidence="1" id="KW-0732">Signal</keyword>
<reference evidence="2 3" key="1">
    <citation type="submission" date="2020-06" db="EMBL/GenBank/DDBJ databases">
        <title>WGS assembly of Ceratodon purpureus strain R40.</title>
        <authorList>
            <person name="Carey S.B."/>
            <person name="Jenkins J."/>
            <person name="Shu S."/>
            <person name="Lovell J.T."/>
            <person name="Sreedasyam A."/>
            <person name="Maumus F."/>
            <person name="Tiley G.P."/>
            <person name="Fernandez-Pozo N."/>
            <person name="Barry K."/>
            <person name="Chen C."/>
            <person name="Wang M."/>
            <person name="Lipzen A."/>
            <person name="Daum C."/>
            <person name="Saski C.A."/>
            <person name="Payton A.C."/>
            <person name="Mcbreen J.C."/>
            <person name="Conrad R.E."/>
            <person name="Kollar L.M."/>
            <person name="Olsson S."/>
            <person name="Huttunen S."/>
            <person name="Landis J.B."/>
            <person name="Wickett N.J."/>
            <person name="Johnson M.G."/>
            <person name="Rensing S.A."/>
            <person name="Grimwood J."/>
            <person name="Schmutz J."/>
            <person name="Mcdaniel S.F."/>
        </authorList>
    </citation>
    <scope>NUCLEOTIDE SEQUENCE [LARGE SCALE GENOMIC DNA]</scope>
    <source>
        <strain evidence="2 3">R40</strain>
    </source>
</reference>
<evidence type="ECO:0000256" key="1">
    <source>
        <dbReference type="SAM" id="SignalP"/>
    </source>
</evidence>
<evidence type="ECO:0000313" key="2">
    <source>
        <dbReference type="EMBL" id="KAG0555891.1"/>
    </source>
</evidence>
<dbReference type="AlphaFoldDB" id="A0A8T0G9W3"/>
<accession>A0A8T0G9W3</accession>
<dbReference type="EMBL" id="CM026432">
    <property type="protein sequence ID" value="KAG0555891.1"/>
    <property type="molecule type" value="Genomic_DNA"/>
</dbReference>
<name>A0A8T0G9W3_CERPU</name>
<feature type="chain" id="PRO_5035825488" description="Secreted protein" evidence="1">
    <location>
        <begin position="18"/>
        <end position="77"/>
    </location>
</feature>